<dbReference type="PANTHER" id="PTHR13227">
    <property type="entry name" value="EUKARYOTIC TRANSLATION INITIATION FACTOR 2A"/>
    <property type="match status" value="1"/>
</dbReference>
<feature type="compositionally biased region" description="Basic and acidic residues" evidence="10">
    <location>
        <begin position="568"/>
        <end position="577"/>
    </location>
</feature>
<keyword evidence="9" id="KW-0175">Coiled coil</keyword>
<feature type="region of interest" description="Disordered" evidence="10">
    <location>
        <begin position="445"/>
        <end position="655"/>
    </location>
</feature>
<evidence type="ECO:0000313" key="13">
    <source>
        <dbReference type="Proteomes" id="UP001150266"/>
    </source>
</evidence>
<evidence type="ECO:0000256" key="8">
    <source>
        <dbReference type="PIRNR" id="PIRNR017222"/>
    </source>
</evidence>
<evidence type="ECO:0000256" key="6">
    <source>
        <dbReference type="ARBA" id="ARBA00022845"/>
    </source>
</evidence>
<dbReference type="Proteomes" id="UP001150266">
    <property type="component" value="Unassembled WGS sequence"/>
</dbReference>
<evidence type="ECO:0000256" key="10">
    <source>
        <dbReference type="SAM" id="MobiDB-lite"/>
    </source>
</evidence>
<reference evidence="12" key="1">
    <citation type="submission" date="2022-08" db="EMBL/GenBank/DDBJ databases">
        <title>A Global Phylogenomic Analysis of the Shiitake Genus Lentinula.</title>
        <authorList>
            <consortium name="DOE Joint Genome Institute"/>
            <person name="Sierra-Patev S."/>
            <person name="Min B."/>
            <person name="Naranjo-Ortiz M."/>
            <person name="Looney B."/>
            <person name="Konkel Z."/>
            <person name="Slot J.C."/>
            <person name="Sakamoto Y."/>
            <person name="Steenwyk J.L."/>
            <person name="Rokas A."/>
            <person name="Carro J."/>
            <person name="Camarero S."/>
            <person name="Ferreira P."/>
            <person name="Molpeceres G."/>
            <person name="Ruiz-Duenas F.J."/>
            <person name="Serrano A."/>
            <person name="Henrissat B."/>
            <person name="Drula E."/>
            <person name="Hughes K.W."/>
            <person name="Mata J.L."/>
            <person name="Ishikawa N.K."/>
            <person name="Vargas-Isla R."/>
            <person name="Ushijima S."/>
            <person name="Smith C.A."/>
            <person name="Ahrendt S."/>
            <person name="Andreopoulos W."/>
            <person name="He G."/>
            <person name="Labutti K."/>
            <person name="Lipzen A."/>
            <person name="Ng V."/>
            <person name="Riley R."/>
            <person name="Sandor L."/>
            <person name="Barry K."/>
            <person name="Martinez A.T."/>
            <person name="Xiao Y."/>
            <person name="Gibbons J.G."/>
            <person name="Terashima K."/>
            <person name="Grigoriev I.V."/>
            <person name="Hibbett D.S."/>
        </authorList>
    </citation>
    <scope>NUCLEOTIDE SEQUENCE</scope>
    <source>
        <strain evidence="12">JLM2183</strain>
    </source>
</reference>
<proteinExistence type="inferred from homology"/>
<dbReference type="Gene3D" id="2.130.10.10">
    <property type="entry name" value="YVTN repeat-like/Quinoprotein amine dehydrogenase"/>
    <property type="match status" value="1"/>
</dbReference>
<dbReference type="GO" id="GO:0003743">
    <property type="term" value="F:translation initiation factor activity"/>
    <property type="evidence" value="ECO:0007669"/>
    <property type="project" value="UniProtKB-UniRule"/>
</dbReference>
<evidence type="ECO:0000256" key="2">
    <source>
        <dbReference type="ARBA" id="ARBA00013819"/>
    </source>
</evidence>
<dbReference type="PANTHER" id="PTHR13227:SF0">
    <property type="entry name" value="EUKARYOTIC TRANSLATION INITIATION FACTOR 2A"/>
    <property type="match status" value="1"/>
</dbReference>
<organism evidence="12 13">
    <name type="scientific">Lentinula aciculospora</name>
    <dbReference type="NCBI Taxonomy" id="153920"/>
    <lineage>
        <taxon>Eukaryota</taxon>
        <taxon>Fungi</taxon>
        <taxon>Dikarya</taxon>
        <taxon>Basidiomycota</taxon>
        <taxon>Agaricomycotina</taxon>
        <taxon>Agaricomycetes</taxon>
        <taxon>Agaricomycetidae</taxon>
        <taxon>Agaricales</taxon>
        <taxon>Marasmiineae</taxon>
        <taxon>Omphalotaceae</taxon>
        <taxon>Lentinula</taxon>
    </lineage>
</organism>
<feature type="compositionally biased region" description="Polar residues" evidence="10">
    <location>
        <begin position="483"/>
        <end position="495"/>
    </location>
</feature>
<keyword evidence="4" id="KW-0853">WD repeat</keyword>
<comment type="caution">
    <text evidence="12">The sequence shown here is derived from an EMBL/GenBank/DDBJ whole genome shotgun (WGS) entry which is preliminary data.</text>
</comment>
<comment type="similarity">
    <text evidence="1 8">Belongs to the WD repeat EIF2A family.</text>
</comment>
<feature type="domain" description="Translation initiation factor beta propellor-like" evidence="11">
    <location>
        <begin position="213"/>
        <end position="406"/>
    </location>
</feature>
<dbReference type="GO" id="GO:0006417">
    <property type="term" value="P:regulation of translation"/>
    <property type="evidence" value="ECO:0007669"/>
    <property type="project" value="UniProtKB-KW"/>
</dbReference>
<feature type="compositionally biased region" description="Gly residues" evidence="10">
    <location>
        <begin position="545"/>
        <end position="556"/>
    </location>
</feature>
<comment type="function">
    <text evidence="8">Functions in the early steps of protein synthesis of a small number of specific mRNAs. Acts by directing the binding of methionyl-tRNAi to 40S ribosomal subunits. In contrast to the eIF-2 complex, it binds methionyl-tRNAi to 40S subunits in a codon-dependent manner, whereas the eIF-2 complex binds methionyl-tRNAi to 40S subunits in a GTP-dependent manner.</text>
</comment>
<dbReference type="GO" id="GO:0003729">
    <property type="term" value="F:mRNA binding"/>
    <property type="evidence" value="ECO:0007669"/>
    <property type="project" value="TreeGrafter"/>
</dbReference>
<feature type="compositionally biased region" description="Gly residues" evidence="10">
    <location>
        <begin position="511"/>
        <end position="521"/>
    </location>
</feature>
<evidence type="ECO:0000259" key="11">
    <source>
        <dbReference type="Pfam" id="PF08662"/>
    </source>
</evidence>
<keyword evidence="7 8" id="KW-0648">Protein biosynthesis</keyword>
<feature type="compositionally biased region" description="Low complexity" evidence="10">
    <location>
        <begin position="632"/>
        <end position="642"/>
    </location>
</feature>
<dbReference type="EMBL" id="JAOTPV010000014">
    <property type="protein sequence ID" value="KAJ4475455.1"/>
    <property type="molecule type" value="Genomic_DNA"/>
</dbReference>
<evidence type="ECO:0000256" key="3">
    <source>
        <dbReference type="ARBA" id="ARBA00022540"/>
    </source>
</evidence>
<dbReference type="InterPro" id="IPR015943">
    <property type="entry name" value="WD40/YVTN_repeat-like_dom_sf"/>
</dbReference>
<feature type="compositionally biased region" description="Low complexity" evidence="10">
    <location>
        <begin position="522"/>
        <end position="541"/>
    </location>
</feature>
<feature type="coiled-coil region" evidence="9">
    <location>
        <begin position="661"/>
        <end position="688"/>
    </location>
</feature>
<protein>
    <recommendedName>
        <fullName evidence="2 8">Eukaryotic translation initiation factor 2A</fullName>
        <shortName evidence="8">eIF-2A</shortName>
    </recommendedName>
</protein>
<dbReference type="InterPro" id="IPR013979">
    <property type="entry name" value="TIF_beta_prop-like"/>
</dbReference>
<evidence type="ECO:0000256" key="9">
    <source>
        <dbReference type="SAM" id="Coils"/>
    </source>
</evidence>
<name>A0A9W9A6C4_9AGAR</name>
<dbReference type="OrthoDB" id="2194683at2759"/>
<dbReference type="GO" id="GO:0022627">
    <property type="term" value="C:cytosolic small ribosomal subunit"/>
    <property type="evidence" value="ECO:0007669"/>
    <property type="project" value="TreeGrafter"/>
</dbReference>
<gene>
    <name evidence="12" type="ORF">J3R30DRAFT_3499295</name>
</gene>
<evidence type="ECO:0000256" key="7">
    <source>
        <dbReference type="ARBA" id="ARBA00022917"/>
    </source>
</evidence>
<keyword evidence="3 8" id="KW-0396">Initiation factor</keyword>
<sequence length="714" mass="76600">MTSQISQQYAFRAQKSLGLVGGTPDYTLIPGFETPDVPARTYAYSADGRLFAYALPTVVRIFQAEGAQILSELPLLNIIELNFSPRGTYLSTWERPVKLEDGTQHKNLRVFSVSTGEELVAFSQKSQEGWDLQYTITESHAIRLVNQEIQVFRPTEWNKGIVDKLKVEGATTACLSPGLNPSVAVFVAEKKGAPASIKIYGLLSLGAPPTCQKTFFKADRSQVKWNQLGTQVLLLTQTDVDNSNKSYYGETGLYLLSAAGNFDCRVTLDKEGPIHDFTWSPNSKEFGVVYGYMPAKTVIFDQRVRTLYDFGAFPHNYISFNPQARLLALAGFGNLAGKIDIFDRRSLNKICTIDAPNTSFCDWSPDGRFLLTATLSPRLRVDNGIKIWHCTGTLMHAQLVDEMYQASWRPIPVDNVPAFPNQGPLAVAPAPSASVAALQLASGNKGVADGTPAKPAGAYRPPGARGNATPAIFKREDEGGFSRSPSGQNTPTRGYSRSPAPPGSAGVNGPQQGGQGRGGRYVPGAPSNQSPSRPGVGSRSESGGERGGQQGQGQGQGRKRNKGGKSNRGGEGERDEQGGTGQGQKNGQNGRERQQQNSHDAGRPQQNGNGNGKKPTSIDLNGVNGKSANGKAALASASLPPLDTTNSTPVTPGLDSALDPIAKKVRNLNKKLKAIEELKDKAKRGERLEATQMKKMDGEAEIRMELAGLGVTGP</sequence>
<evidence type="ECO:0000313" key="12">
    <source>
        <dbReference type="EMBL" id="KAJ4475455.1"/>
    </source>
</evidence>
<evidence type="ECO:0000256" key="4">
    <source>
        <dbReference type="ARBA" id="ARBA00022574"/>
    </source>
</evidence>
<evidence type="ECO:0000256" key="1">
    <source>
        <dbReference type="ARBA" id="ARBA00009573"/>
    </source>
</evidence>
<dbReference type="Pfam" id="PF08662">
    <property type="entry name" value="eIF2A"/>
    <property type="match status" value="1"/>
</dbReference>
<dbReference type="AlphaFoldDB" id="A0A9W9A6C4"/>
<evidence type="ECO:0000256" key="5">
    <source>
        <dbReference type="ARBA" id="ARBA00022737"/>
    </source>
</evidence>
<accession>A0A9W9A6C4</accession>
<dbReference type="GO" id="GO:0043022">
    <property type="term" value="F:ribosome binding"/>
    <property type="evidence" value="ECO:0007669"/>
    <property type="project" value="UniProtKB-UniRule"/>
</dbReference>
<keyword evidence="5" id="KW-0677">Repeat</keyword>
<dbReference type="PIRSF" id="PIRSF017222">
    <property type="entry name" value="eIF2A"/>
    <property type="match status" value="1"/>
</dbReference>
<keyword evidence="6 8" id="KW-0810">Translation regulation</keyword>
<dbReference type="GO" id="GO:0000049">
    <property type="term" value="F:tRNA binding"/>
    <property type="evidence" value="ECO:0007669"/>
    <property type="project" value="UniProtKB-UniRule"/>
</dbReference>
<dbReference type="SUPFAM" id="SSF82171">
    <property type="entry name" value="DPP6 N-terminal domain-like"/>
    <property type="match status" value="1"/>
</dbReference>
<keyword evidence="13" id="KW-1185">Reference proteome</keyword>
<dbReference type="InterPro" id="IPR011387">
    <property type="entry name" value="TIF2A"/>
</dbReference>